<proteinExistence type="predicted"/>
<reference evidence="1 2" key="1">
    <citation type="submission" date="2019-08" db="EMBL/GenBank/DDBJ databases">
        <title>Whole genome sequencing of chitin degrading bacteria Chitinophaga pinensis YS16.</title>
        <authorList>
            <person name="Singh R.P."/>
            <person name="Manchanda G."/>
            <person name="Maurya I.K."/>
            <person name="Joshi N.K."/>
            <person name="Srivastava A.K."/>
        </authorList>
    </citation>
    <scope>NUCLEOTIDE SEQUENCE [LARGE SCALE GENOMIC DNA]</scope>
    <source>
        <strain evidence="1 2">YS-16</strain>
    </source>
</reference>
<comment type="caution">
    <text evidence="1">The sequence shown here is derived from an EMBL/GenBank/DDBJ whole genome shotgun (WGS) entry which is preliminary data.</text>
</comment>
<dbReference type="RefSeq" id="WP_143087732.1">
    <property type="nucleotide sequence ID" value="NZ_VOHS01000028.1"/>
</dbReference>
<evidence type="ECO:0000313" key="2">
    <source>
        <dbReference type="Proteomes" id="UP000318815"/>
    </source>
</evidence>
<dbReference type="AlphaFoldDB" id="A0A5C6LPB3"/>
<accession>A0A5C6LPB3</accession>
<organism evidence="1 2">
    <name type="scientific">Chitinophaga pinensis</name>
    <dbReference type="NCBI Taxonomy" id="79329"/>
    <lineage>
        <taxon>Bacteria</taxon>
        <taxon>Pseudomonadati</taxon>
        <taxon>Bacteroidota</taxon>
        <taxon>Chitinophagia</taxon>
        <taxon>Chitinophagales</taxon>
        <taxon>Chitinophagaceae</taxon>
        <taxon>Chitinophaga</taxon>
    </lineage>
</organism>
<evidence type="ECO:0000313" key="1">
    <source>
        <dbReference type="EMBL" id="TWV97442.1"/>
    </source>
</evidence>
<gene>
    <name evidence="1" type="ORF">FEF09_21565</name>
</gene>
<dbReference type="EMBL" id="VOHS01000028">
    <property type="protein sequence ID" value="TWV97442.1"/>
    <property type="molecule type" value="Genomic_DNA"/>
</dbReference>
<sequence length="64" mass="6957">MKAKISKKGTAFLKSTQASNALIAAVVNNFKQLSNGVAIPFHVAINDGRSQRDLEVRVRKVTSM</sequence>
<protein>
    <submittedName>
        <fullName evidence="1">Uncharacterized protein</fullName>
    </submittedName>
</protein>
<dbReference type="Proteomes" id="UP000318815">
    <property type="component" value="Unassembled WGS sequence"/>
</dbReference>
<name>A0A5C6LPB3_9BACT</name>
<dbReference type="OrthoDB" id="678002at2"/>
<keyword evidence="2" id="KW-1185">Reference proteome</keyword>